<protein>
    <submittedName>
        <fullName evidence="1">Uncharacterized protein</fullName>
    </submittedName>
</protein>
<evidence type="ECO:0000313" key="1">
    <source>
        <dbReference type="EMBL" id="UOO91344.1"/>
    </source>
</evidence>
<reference evidence="1" key="2">
    <citation type="journal article" date="2022" name="Res Sq">
        <title>Evolution of multicellular longitudinally dividing oral cavity symbionts (Neisseriaceae).</title>
        <authorList>
            <person name="Nyongesa S."/>
            <person name="Weber P."/>
            <person name="Bernet E."/>
            <person name="Pullido F."/>
            <person name="Nieckarz M."/>
            <person name="Delaby M."/>
            <person name="Nieves C."/>
            <person name="Viehboeck T."/>
            <person name="Krause N."/>
            <person name="Rivera-Millot A."/>
            <person name="Nakamura A."/>
            <person name="Vischer N."/>
            <person name="VanNieuwenhze M."/>
            <person name="Brun Y."/>
            <person name="Cava F."/>
            <person name="Bulgheresi S."/>
            <person name="Veyrier F."/>
        </authorList>
    </citation>
    <scope>NUCLEOTIDE SEQUENCE</scope>
    <source>
        <strain evidence="1">SAG 1488-6</strain>
    </source>
</reference>
<evidence type="ECO:0000313" key="2">
    <source>
        <dbReference type="Proteomes" id="UP000832034"/>
    </source>
</evidence>
<gene>
    <name evidence="1" type="ORF">LVJ81_06600</name>
</gene>
<name>A0ABY4E6E2_VITST</name>
<dbReference type="Proteomes" id="UP000832034">
    <property type="component" value="Chromosome"/>
</dbReference>
<dbReference type="EMBL" id="CP091512">
    <property type="protein sequence ID" value="UOO91344.1"/>
    <property type="molecule type" value="Genomic_DNA"/>
</dbReference>
<dbReference type="RefSeq" id="WP_019959462.1">
    <property type="nucleotide sequence ID" value="NZ_CP091512.1"/>
</dbReference>
<proteinExistence type="predicted"/>
<organism evidence="1 2">
    <name type="scientific">Vitreoscilla stercoraria</name>
    <dbReference type="NCBI Taxonomy" id="61"/>
    <lineage>
        <taxon>Bacteria</taxon>
        <taxon>Pseudomonadati</taxon>
        <taxon>Pseudomonadota</taxon>
        <taxon>Betaproteobacteria</taxon>
        <taxon>Neisseriales</taxon>
        <taxon>Neisseriaceae</taxon>
        <taxon>Vitreoscilla</taxon>
    </lineage>
</organism>
<sequence length="56" mass="6770">MTRDEYYAQFPEDWTDTDIMEYEFSGSTPDDFDDDHVSSGEEMFDFNLVEDFEFNF</sequence>
<keyword evidence="2" id="KW-1185">Reference proteome</keyword>
<accession>A0ABY4E6E2</accession>
<reference evidence="1" key="1">
    <citation type="submission" date="2021-12" db="EMBL/GenBank/DDBJ databases">
        <authorList>
            <person name="Veyrier F.J."/>
        </authorList>
    </citation>
    <scope>NUCLEOTIDE SEQUENCE</scope>
    <source>
        <strain evidence="1">SAG 1488-6</strain>
    </source>
</reference>